<protein>
    <recommendedName>
        <fullName evidence="2">Anti-sigma-W factor RsiW</fullName>
    </recommendedName>
</protein>
<feature type="coiled-coil region" evidence="3">
    <location>
        <begin position="252"/>
        <end position="309"/>
    </location>
</feature>
<feature type="domain" description="DUF4349" evidence="6">
    <location>
        <begin position="173"/>
        <end position="379"/>
    </location>
</feature>
<evidence type="ECO:0000256" key="3">
    <source>
        <dbReference type="SAM" id="Coils"/>
    </source>
</evidence>
<evidence type="ECO:0000256" key="2">
    <source>
        <dbReference type="ARBA" id="ARBA00024438"/>
    </source>
</evidence>
<reference evidence="7 8" key="1">
    <citation type="submission" date="2016-07" db="EMBL/GenBank/DDBJ databases">
        <title>Genome and transcriptome analysis of iron-reducing fermentative bacteria Anoxybacter fermentans.</title>
        <authorList>
            <person name="Zeng X."/>
            <person name="Shao Z."/>
        </authorList>
    </citation>
    <scope>NUCLEOTIDE SEQUENCE [LARGE SCALE GENOMIC DNA]</scope>
    <source>
        <strain evidence="7 8">DY22613</strain>
    </source>
</reference>
<gene>
    <name evidence="7" type="ORF">BBF96_10560</name>
</gene>
<accession>A0A3S9SZP6</accession>
<dbReference type="InterPro" id="IPR041916">
    <property type="entry name" value="Anti_sigma_zinc_sf"/>
</dbReference>
<name>A0A3S9SZP6_9FIRM</name>
<dbReference type="Pfam" id="PF14257">
    <property type="entry name" value="DUF4349"/>
    <property type="match status" value="1"/>
</dbReference>
<dbReference type="InterPro" id="IPR027383">
    <property type="entry name" value="Znf_put"/>
</dbReference>
<evidence type="ECO:0000256" key="4">
    <source>
        <dbReference type="SAM" id="Phobius"/>
    </source>
</evidence>
<keyword evidence="3" id="KW-0175">Coiled coil</keyword>
<organism evidence="7 8">
    <name type="scientific">Anoxybacter fermentans</name>
    <dbReference type="NCBI Taxonomy" id="1323375"/>
    <lineage>
        <taxon>Bacteria</taxon>
        <taxon>Bacillati</taxon>
        <taxon>Bacillota</taxon>
        <taxon>Clostridia</taxon>
        <taxon>Halanaerobiales</taxon>
        <taxon>Anoxybacter</taxon>
    </lineage>
</organism>
<evidence type="ECO:0000259" key="5">
    <source>
        <dbReference type="Pfam" id="PF13490"/>
    </source>
</evidence>
<dbReference type="Proteomes" id="UP000267250">
    <property type="component" value="Chromosome"/>
</dbReference>
<dbReference type="KEGG" id="aft:BBF96_10560"/>
<evidence type="ECO:0000259" key="6">
    <source>
        <dbReference type="Pfam" id="PF14257"/>
    </source>
</evidence>
<keyword evidence="4" id="KW-0472">Membrane</keyword>
<keyword evidence="4" id="KW-0812">Transmembrane</keyword>
<dbReference type="AlphaFoldDB" id="A0A3S9SZP6"/>
<dbReference type="Pfam" id="PF13490">
    <property type="entry name" value="zf-HC2"/>
    <property type="match status" value="1"/>
</dbReference>
<evidence type="ECO:0000313" key="8">
    <source>
        <dbReference type="Proteomes" id="UP000267250"/>
    </source>
</evidence>
<keyword evidence="8" id="KW-1185">Reference proteome</keyword>
<feature type="domain" description="Putative zinc-finger" evidence="5">
    <location>
        <begin position="5"/>
        <end position="37"/>
    </location>
</feature>
<evidence type="ECO:0000256" key="1">
    <source>
        <dbReference type="ARBA" id="ARBA00024353"/>
    </source>
</evidence>
<dbReference type="EMBL" id="CP016379">
    <property type="protein sequence ID" value="AZR73788.1"/>
    <property type="molecule type" value="Genomic_DNA"/>
</dbReference>
<proteinExistence type="inferred from homology"/>
<dbReference type="Gene3D" id="1.10.10.1320">
    <property type="entry name" value="Anti-sigma factor, zinc-finger domain"/>
    <property type="match status" value="1"/>
</dbReference>
<feature type="transmembrane region" description="Helical" evidence="4">
    <location>
        <begin position="95"/>
        <end position="118"/>
    </location>
</feature>
<dbReference type="InterPro" id="IPR025645">
    <property type="entry name" value="DUF4349"/>
</dbReference>
<keyword evidence="4" id="KW-1133">Transmembrane helix</keyword>
<feature type="transmembrane region" description="Helical" evidence="4">
    <location>
        <begin position="357"/>
        <end position="378"/>
    </location>
</feature>
<comment type="similarity">
    <text evidence="1">Belongs to the zinc-associated anti-sigma factor (ZAS) superfamily. Anti-sigma-W factor family.</text>
</comment>
<evidence type="ECO:0000313" key="7">
    <source>
        <dbReference type="EMBL" id="AZR73788.1"/>
    </source>
</evidence>
<dbReference type="RefSeq" id="WP_164731163.1">
    <property type="nucleotide sequence ID" value="NZ_CP016379.1"/>
</dbReference>
<sequence>MKHEELKELLPLYVDGGLDKDEKELVKMHLDSCKECQNEVEIYKKNYDFLSSVEAVALPDNFLSSVLKKIEKERRDKLGESTLLNRIRELLKFKLSVPVSVVGVVTVMVLLVVMAGLFPDIQYQKETPEMPKYDLRGEIRYFKPEAMKTPLKMGQPEMSLTAKKAPSQDQIERKIIKKASLQIEVKDIKEVDNVIIEIVENYGGFISGSRSWISEVNRYYSWYELRIPTDQFYQVISRVEELGKVLSRSIRGEDVTEEYIDLETRLKNLKLQEERYRQLLIKAVKVDDILKIERELERVRSTIESLQGKLNYYDDKVSLSTIDVEFREPEPITSSQWGIVKALKQAVREMTNTFYNLIVRLGALLPYLVLILIGYVIFRVKRLKR</sequence>